<evidence type="ECO:0000313" key="2">
    <source>
        <dbReference type="EMBL" id="ETV72119.1"/>
    </source>
</evidence>
<dbReference type="GO" id="GO:0003676">
    <property type="term" value="F:nucleic acid binding"/>
    <property type="evidence" value="ECO:0007669"/>
    <property type="project" value="InterPro"/>
</dbReference>
<dbReference type="InterPro" id="IPR007214">
    <property type="entry name" value="YbaK/aa-tRNA-synth-assoc-dom"/>
</dbReference>
<dbReference type="STRING" id="112090.W4FZC9"/>
<dbReference type="SUPFAM" id="SSF55826">
    <property type="entry name" value="YbaK/ProRS associated domain"/>
    <property type="match status" value="1"/>
</dbReference>
<dbReference type="SUPFAM" id="SSF53098">
    <property type="entry name" value="Ribonuclease H-like"/>
    <property type="match status" value="1"/>
</dbReference>
<dbReference type="InterPro" id="IPR002782">
    <property type="entry name" value="Mut7-C_RNAse_dom"/>
</dbReference>
<dbReference type="InterPro" id="IPR036754">
    <property type="entry name" value="YbaK/aa-tRNA-synt-asso_dom_sf"/>
</dbReference>
<dbReference type="GO" id="GO:0002161">
    <property type="term" value="F:aminoacyl-tRNA deacylase activity"/>
    <property type="evidence" value="ECO:0007669"/>
    <property type="project" value="InterPro"/>
</dbReference>
<dbReference type="SMART" id="SM00474">
    <property type="entry name" value="35EXOc"/>
    <property type="match status" value="1"/>
</dbReference>
<dbReference type="PANTHER" id="PTHR47765:SF2">
    <property type="entry name" value="EXONUCLEASE MUT-7 HOMOLOG"/>
    <property type="match status" value="1"/>
</dbReference>
<dbReference type="Pfam" id="PF01612">
    <property type="entry name" value="DNA_pol_A_exo1"/>
    <property type="match status" value="1"/>
</dbReference>
<dbReference type="InterPro" id="IPR012337">
    <property type="entry name" value="RNaseH-like_sf"/>
</dbReference>
<sequence>MTWSAFEEAAAAGDATAAAGYLLERYTAGGSNAFGICRQVLLGYVKQHQNDHIELLWAMLAAVWSDAASPIAYLLLMALEEVKKSTSIATSPPPSVRLGLRDNVLEAMEEEVAVYPGGVDAKVVVKTIVLCDIDDVDATTVLRYGNAQVQHKDSLAALVQLVASFPHYPWPFAEFLVQFAAYSSWSLAERLIATIQTTPDQLKHLQCTLITLAVQNADLKRAHRWVHQYRLQPAFPELEHILQQEALDKLCSQQKWSLAIHFVGANSTLQVRLFHALVAAGHTSLANDIHDKYALSTLVPKATVNMQSATTTTTLSSSLNNEDGGGGHCQFLVLPTDVSIVLCATDDSMHAFEQAVANECTLSGHPLRPCWLGVDVEWKAVFSKLDSPYASVLQLAVGIHRVFVIDLIALEQSTVAFEILDRVLANPNVLKVGFGLAHDLQVLRGTFPDKGRCFHHVMGQVEIQNVLERVYPTTQQRGGLSSATQVVLGASLDKDQQLSDWTSRPLSTKQLLYAAMDAWCLVRMMVKLAPTTLDIGTSDHHYHIHPPPPLLSSDAIDRVVQLRHAQFTRNLATEDAVVKYMASQPPATRAQCTLLVPPPLESCEPPSVVLANTLCLMTYDTQPHVVVLRQAHKVDLALFAAACGCPRRRVRLATPQECVKVFGYPPGSVPPIAHANPATKIWIDMSVMESTGPVVVGGGLNHVIKCRDGAALRMLCGGELAHVITRVYNPLAGSVPVNHGPRNLCFLSDAHLGRVTKWLRMRGVDIALFQDQGNDRTKFMDQAADEKRIILTTDRKLGQRRRIAAACFVLSSDDPRQQFQEILTHFRLTSVGDVVPRCSRCNGDGFRMLTQVEVEDAATRKTISQDTLDTVSEFWQCLACKKIFWTAWKRFQSMRFQDAVDRTDHTVEA</sequence>
<dbReference type="RefSeq" id="XP_009838562.1">
    <property type="nucleotide sequence ID" value="XM_009840260.1"/>
</dbReference>
<evidence type="ECO:0000259" key="1">
    <source>
        <dbReference type="SMART" id="SM00474"/>
    </source>
</evidence>
<accession>W4FZC9</accession>
<dbReference type="OrthoDB" id="10261556at2759"/>
<reference evidence="2" key="1">
    <citation type="submission" date="2013-12" db="EMBL/GenBank/DDBJ databases">
        <title>The Genome Sequence of Aphanomyces astaci APO3.</title>
        <authorList>
            <consortium name="The Broad Institute Genomics Platform"/>
            <person name="Russ C."/>
            <person name="Tyler B."/>
            <person name="van West P."/>
            <person name="Dieguez-Uribeondo J."/>
            <person name="Young S.K."/>
            <person name="Zeng Q."/>
            <person name="Gargeya S."/>
            <person name="Fitzgerald M."/>
            <person name="Abouelleil A."/>
            <person name="Alvarado L."/>
            <person name="Chapman S.B."/>
            <person name="Gainer-Dewar J."/>
            <person name="Goldberg J."/>
            <person name="Griggs A."/>
            <person name="Gujja S."/>
            <person name="Hansen M."/>
            <person name="Howarth C."/>
            <person name="Imamovic A."/>
            <person name="Ireland A."/>
            <person name="Larimer J."/>
            <person name="McCowan C."/>
            <person name="Murphy C."/>
            <person name="Pearson M."/>
            <person name="Poon T.W."/>
            <person name="Priest M."/>
            <person name="Roberts A."/>
            <person name="Saif S."/>
            <person name="Shea T."/>
            <person name="Sykes S."/>
            <person name="Wortman J."/>
            <person name="Nusbaum C."/>
            <person name="Birren B."/>
        </authorList>
    </citation>
    <scope>NUCLEOTIDE SEQUENCE [LARGE SCALE GENOMIC DNA]</scope>
    <source>
        <strain evidence="2">APO3</strain>
    </source>
</reference>
<dbReference type="EMBL" id="KI913156">
    <property type="protein sequence ID" value="ETV72119.1"/>
    <property type="molecule type" value="Genomic_DNA"/>
</dbReference>
<dbReference type="PANTHER" id="PTHR47765">
    <property type="entry name" value="3'-5' EXONUCLEASE DOMAIN-CONTAINING PROTEIN"/>
    <property type="match status" value="1"/>
</dbReference>
<dbReference type="VEuPathDB" id="FungiDB:H257_12892"/>
<dbReference type="GO" id="GO:0008408">
    <property type="term" value="F:3'-5' exonuclease activity"/>
    <property type="evidence" value="ECO:0007669"/>
    <property type="project" value="InterPro"/>
</dbReference>
<dbReference type="Pfam" id="PF04073">
    <property type="entry name" value="tRNA_edit"/>
    <property type="match status" value="1"/>
</dbReference>
<proteinExistence type="predicted"/>
<dbReference type="Gene3D" id="3.90.960.10">
    <property type="entry name" value="YbaK/aminoacyl-tRNA synthetase-associated domain"/>
    <property type="match status" value="1"/>
</dbReference>
<feature type="domain" description="3'-5' exonuclease" evidence="1">
    <location>
        <begin position="340"/>
        <end position="533"/>
    </location>
</feature>
<dbReference type="GeneID" id="20814888"/>
<dbReference type="Pfam" id="PF01927">
    <property type="entry name" value="Mut7-C"/>
    <property type="match status" value="1"/>
</dbReference>
<dbReference type="Gene3D" id="3.30.420.10">
    <property type="entry name" value="Ribonuclease H-like superfamily/Ribonuclease H"/>
    <property type="match status" value="1"/>
</dbReference>
<organism evidence="2">
    <name type="scientific">Aphanomyces astaci</name>
    <name type="common">Crayfish plague agent</name>
    <dbReference type="NCBI Taxonomy" id="112090"/>
    <lineage>
        <taxon>Eukaryota</taxon>
        <taxon>Sar</taxon>
        <taxon>Stramenopiles</taxon>
        <taxon>Oomycota</taxon>
        <taxon>Saprolegniomycetes</taxon>
        <taxon>Saprolegniales</taxon>
        <taxon>Verrucalvaceae</taxon>
        <taxon>Aphanomyces</taxon>
    </lineage>
</organism>
<dbReference type="AlphaFoldDB" id="W4FZC9"/>
<gene>
    <name evidence="2" type="ORF">H257_12892</name>
</gene>
<protein>
    <recommendedName>
        <fullName evidence="1">3'-5' exonuclease domain-containing protein</fullName>
    </recommendedName>
</protein>
<dbReference type="InterPro" id="IPR002562">
    <property type="entry name" value="3'-5'_exonuclease_dom"/>
</dbReference>
<dbReference type="CDD" id="cd04332">
    <property type="entry name" value="YbaK_like"/>
    <property type="match status" value="1"/>
</dbReference>
<name>W4FZC9_APHAT</name>
<dbReference type="InterPro" id="IPR036397">
    <property type="entry name" value="RNaseH_sf"/>
</dbReference>
<dbReference type="InterPro" id="IPR052408">
    <property type="entry name" value="Exonuclease_MUT-7-like"/>
</dbReference>